<dbReference type="AlphaFoldDB" id="A0AAJ1EZW1"/>
<comment type="subcellular location">
    <subcellularLocation>
        <location evidence="1">Cell inner membrane</location>
        <topology evidence="1">Multi-pass membrane protein</topology>
    </subcellularLocation>
</comment>
<keyword evidence="1" id="KW-0997">Cell inner membrane</keyword>
<accession>A0AAJ1EZW1</accession>
<keyword evidence="4" id="KW-1185">Reference proteome</keyword>
<dbReference type="PIRSF" id="PIRSF016789">
    <property type="entry name" value="DUF454"/>
    <property type="match status" value="1"/>
</dbReference>
<evidence type="ECO:0000256" key="1">
    <source>
        <dbReference type="PIRNR" id="PIRNR016789"/>
    </source>
</evidence>
<dbReference type="Pfam" id="PF04304">
    <property type="entry name" value="DUF454"/>
    <property type="match status" value="1"/>
</dbReference>
<gene>
    <name evidence="3" type="ORF">MJ923_05380</name>
</gene>
<feature type="transmembrane region" description="Helical" evidence="2">
    <location>
        <begin position="80"/>
        <end position="113"/>
    </location>
</feature>
<dbReference type="Proteomes" id="UP001297581">
    <property type="component" value="Unassembled WGS sequence"/>
</dbReference>
<keyword evidence="1" id="KW-1003">Cell membrane</keyword>
<protein>
    <recommendedName>
        <fullName evidence="1">Inner membrane protein</fullName>
    </recommendedName>
</protein>
<keyword evidence="1 2" id="KW-0472">Membrane</keyword>
<evidence type="ECO:0000313" key="3">
    <source>
        <dbReference type="EMBL" id="MCH4293733.1"/>
    </source>
</evidence>
<dbReference type="GO" id="GO:0005886">
    <property type="term" value="C:plasma membrane"/>
    <property type="evidence" value="ECO:0007669"/>
    <property type="project" value="UniProtKB-SubCell"/>
</dbReference>
<name>A0AAJ1EZW1_9GAMM</name>
<feature type="transmembrane region" description="Helical" evidence="2">
    <location>
        <begin position="12"/>
        <end position="41"/>
    </location>
</feature>
<dbReference type="InterPro" id="IPR007401">
    <property type="entry name" value="DUF454"/>
</dbReference>
<dbReference type="PANTHER" id="PTHR35813:SF1">
    <property type="entry name" value="INNER MEMBRANE PROTEIN YBAN"/>
    <property type="match status" value="1"/>
</dbReference>
<evidence type="ECO:0000256" key="2">
    <source>
        <dbReference type="SAM" id="Phobius"/>
    </source>
</evidence>
<organism evidence="3 4">
    <name type="scientific">Shewanella zhuhaiensis</name>
    <dbReference type="NCBI Taxonomy" id="2919576"/>
    <lineage>
        <taxon>Bacteria</taxon>
        <taxon>Pseudomonadati</taxon>
        <taxon>Pseudomonadota</taxon>
        <taxon>Gammaproteobacteria</taxon>
        <taxon>Alteromonadales</taxon>
        <taxon>Shewanellaceae</taxon>
        <taxon>Shewanella</taxon>
    </lineage>
</organism>
<reference evidence="3 4" key="1">
    <citation type="submission" date="2022-02" db="EMBL/GenBank/DDBJ databases">
        <title>The genome sequence of Shewanella sp. 3B26.</title>
        <authorList>
            <person name="Du J."/>
        </authorList>
    </citation>
    <scope>NUCLEOTIDE SEQUENCE [LARGE SCALE GENOMIC DNA]</scope>
    <source>
        <strain evidence="3 4">3B26</strain>
    </source>
</reference>
<proteinExistence type="predicted"/>
<keyword evidence="2" id="KW-1133">Transmembrane helix</keyword>
<dbReference type="PANTHER" id="PTHR35813">
    <property type="entry name" value="INNER MEMBRANE PROTEIN YBAN"/>
    <property type="match status" value="1"/>
</dbReference>
<comment type="caution">
    <text evidence="3">The sequence shown here is derived from an EMBL/GenBank/DDBJ whole genome shotgun (WGS) entry which is preliminary data.</text>
</comment>
<evidence type="ECO:0000313" key="4">
    <source>
        <dbReference type="Proteomes" id="UP001297581"/>
    </source>
</evidence>
<keyword evidence="2" id="KW-0812">Transmembrane</keyword>
<dbReference type="RefSeq" id="WP_240590184.1">
    <property type="nucleotide sequence ID" value="NZ_JAKUDL010000001.1"/>
</dbReference>
<dbReference type="EMBL" id="JAKUDL010000001">
    <property type="protein sequence ID" value="MCH4293733.1"/>
    <property type="molecule type" value="Genomic_DNA"/>
</dbReference>
<sequence length="124" mass="14007">MIKRSLLLVTGLVSLLLGIAGVFLPLLPTVPFVLLSAFCFARSSERLHRWLLAHPWFSDALNNWEQKKAIRKGLKRKAMLLSSLSFLASIAVVPLVWVKIMLGCMLLALLLYLRSIPELEDEHQ</sequence>